<dbReference type="InterPro" id="IPR020449">
    <property type="entry name" value="Tscrpt_reg_AraC-type_HTH"/>
</dbReference>
<dbReference type="SMART" id="SM00342">
    <property type="entry name" value="HTH_ARAC"/>
    <property type="match status" value="1"/>
</dbReference>
<dbReference type="GO" id="GO:0043565">
    <property type="term" value="F:sequence-specific DNA binding"/>
    <property type="evidence" value="ECO:0007669"/>
    <property type="project" value="InterPro"/>
</dbReference>
<dbReference type="PRINTS" id="PR00032">
    <property type="entry name" value="HTHARAC"/>
</dbReference>
<feature type="domain" description="Response regulatory" evidence="6">
    <location>
        <begin position="3"/>
        <end position="118"/>
    </location>
</feature>
<proteinExistence type="predicted"/>
<reference evidence="7 8" key="1">
    <citation type="submission" date="2020-02" db="EMBL/GenBank/DDBJ databases">
        <title>Draft genome sequence of Lactococcus sp. Hs30E4-3.</title>
        <authorList>
            <person name="Noda S."/>
            <person name="Yuki M."/>
            <person name="Ohkuma M."/>
        </authorList>
    </citation>
    <scope>NUCLEOTIDE SEQUENCE [LARGE SCALE GENOMIC DNA]</scope>
    <source>
        <strain evidence="7 8">Hs30E4-3</strain>
    </source>
</reference>
<keyword evidence="4" id="KW-0597">Phosphoprotein</keyword>
<sequence>MRSLLIVEDEWIIRKALVGLPWSLIGVEQVYEASDGQLGLKMALEQQPEVIITDINMPFLDGIAMAKQVVENLACQIIFLTGYDEFTFAQEAVKLKAFDYILKPVDQDILLPQVENAFCLIEEERLAKLAMQEFQDNHAIFESGNFKNGSLIAKAVTYIDEHYADEDISLQKVADEIHVSHPYLSNLFKQEVGKNYTEYIFECRMKVAYRLLEMTSESITDIAMMTGFNNANYFSSCFKKWQNVSPKQFRNQVRELRKI</sequence>
<gene>
    <name evidence="7" type="ORF">Hs30E_04950</name>
</gene>
<organism evidence="7 8">
    <name type="scientific">Pseudolactococcus hodotermopsidis</name>
    <dbReference type="NCBI Taxonomy" id="2709157"/>
    <lineage>
        <taxon>Bacteria</taxon>
        <taxon>Bacillati</taxon>
        <taxon>Bacillota</taxon>
        <taxon>Bacilli</taxon>
        <taxon>Lactobacillales</taxon>
        <taxon>Streptococcaceae</taxon>
        <taxon>Pseudolactococcus</taxon>
    </lineage>
</organism>
<dbReference type="SMART" id="SM00448">
    <property type="entry name" value="REC"/>
    <property type="match status" value="1"/>
</dbReference>
<dbReference type="PROSITE" id="PS01124">
    <property type="entry name" value="HTH_ARAC_FAMILY_2"/>
    <property type="match status" value="1"/>
</dbReference>
<dbReference type="InterPro" id="IPR009057">
    <property type="entry name" value="Homeodomain-like_sf"/>
</dbReference>
<dbReference type="GO" id="GO:0003700">
    <property type="term" value="F:DNA-binding transcription factor activity"/>
    <property type="evidence" value="ECO:0007669"/>
    <property type="project" value="InterPro"/>
</dbReference>
<dbReference type="PANTHER" id="PTHR43280">
    <property type="entry name" value="ARAC-FAMILY TRANSCRIPTIONAL REGULATOR"/>
    <property type="match status" value="1"/>
</dbReference>
<dbReference type="Proteomes" id="UP000480303">
    <property type="component" value="Unassembled WGS sequence"/>
</dbReference>
<dbReference type="SUPFAM" id="SSF46689">
    <property type="entry name" value="Homeodomain-like"/>
    <property type="match status" value="2"/>
</dbReference>
<dbReference type="AlphaFoldDB" id="A0A6A0BC27"/>
<evidence type="ECO:0000259" key="6">
    <source>
        <dbReference type="PROSITE" id="PS50110"/>
    </source>
</evidence>
<dbReference type="Gene3D" id="1.10.10.60">
    <property type="entry name" value="Homeodomain-like"/>
    <property type="match status" value="2"/>
</dbReference>
<dbReference type="CDD" id="cd17536">
    <property type="entry name" value="REC_YesN-like"/>
    <property type="match status" value="1"/>
</dbReference>
<evidence type="ECO:0000256" key="4">
    <source>
        <dbReference type="PROSITE-ProRule" id="PRU00169"/>
    </source>
</evidence>
<evidence type="ECO:0000256" key="2">
    <source>
        <dbReference type="ARBA" id="ARBA00023125"/>
    </source>
</evidence>
<comment type="caution">
    <text evidence="7">The sequence shown here is derived from an EMBL/GenBank/DDBJ whole genome shotgun (WGS) entry which is preliminary data.</text>
</comment>
<feature type="modified residue" description="4-aspartylphosphate" evidence="4">
    <location>
        <position position="54"/>
    </location>
</feature>
<accession>A0A6A0BC27</accession>
<dbReference type="RefSeq" id="WP_172207706.1">
    <property type="nucleotide sequence ID" value="NZ_BLLI01000008.1"/>
</dbReference>
<dbReference type="SUPFAM" id="SSF52172">
    <property type="entry name" value="CheY-like"/>
    <property type="match status" value="1"/>
</dbReference>
<evidence type="ECO:0000259" key="5">
    <source>
        <dbReference type="PROSITE" id="PS01124"/>
    </source>
</evidence>
<keyword evidence="2 7" id="KW-0238">DNA-binding</keyword>
<evidence type="ECO:0000256" key="1">
    <source>
        <dbReference type="ARBA" id="ARBA00023015"/>
    </source>
</evidence>
<dbReference type="InterPro" id="IPR001789">
    <property type="entry name" value="Sig_transdc_resp-reg_receiver"/>
</dbReference>
<dbReference type="Gene3D" id="3.40.50.2300">
    <property type="match status" value="1"/>
</dbReference>
<dbReference type="InterPro" id="IPR018060">
    <property type="entry name" value="HTH_AraC"/>
</dbReference>
<dbReference type="InterPro" id="IPR011006">
    <property type="entry name" value="CheY-like_superfamily"/>
</dbReference>
<keyword evidence="1" id="KW-0805">Transcription regulation</keyword>
<dbReference type="Pfam" id="PF00072">
    <property type="entry name" value="Response_reg"/>
    <property type="match status" value="1"/>
</dbReference>
<evidence type="ECO:0000256" key="3">
    <source>
        <dbReference type="ARBA" id="ARBA00023163"/>
    </source>
</evidence>
<dbReference type="PROSITE" id="PS50110">
    <property type="entry name" value="RESPONSE_REGULATORY"/>
    <property type="match status" value="1"/>
</dbReference>
<keyword evidence="8" id="KW-1185">Reference proteome</keyword>
<feature type="domain" description="HTH araC/xylS-type" evidence="5">
    <location>
        <begin position="153"/>
        <end position="252"/>
    </location>
</feature>
<evidence type="ECO:0000313" key="7">
    <source>
        <dbReference type="EMBL" id="GFH41944.1"/>
    </source>
</evidence>
<dbReference type="PANTHER" id="PTHR43280:SF28">
    <property type="entry name" value="HTH-TYPE TRANSCRIPTIONAL ACTIVATOR RHAS"/>
    <property type="match status" value="1"/>
</dbReference>
<dbReference type="GO" id="GO:0000160">
    <property type="term" value="P:phosphorelay signal transduction system"/>
    <property type="evidence" value="ECO:0007669"/>
    <property type="project" value="InterPro"/>
</dbReference>
<evidence type="ECO:0000313" key="8">
    <source>
        <dbReference type="Proteomes" id="UP000480303"/>
    </source>
</evidence>
<dbReference type="EMBL" id="BLLI01000008">
    <property type="protein sequence ID" value="GFH41944.1"/>
    <property type="molecule type" value="Genomic_DNA"/>
</dbReference>
<protein>
    <submittedName>
        <fullName evidence="7">DNA-binding response regulator</fullName>
    </submittedName>
</protein>
<keyword evidence="3" id="KW-0804">Transcription</keyword>
<dbReference type="Pfam" id="PF12833">
    <property type="entry name" value="HTH_18"/>
    <property type="match status" value="1"/>
</dbReference>
<name>A0A6A0BC27_9LACT</name>